<dbReference type="Proteomes" id="UP000182444">
    <property type="component" value="Chromosome 1D"/>
</dbReference>
<dbReference type="AlphaFoldDB" id="A0A1H6Q865"/>
<name>A0A1H6Q865_YARLL</name>
<dbReference type="InterPro" id="IPR004840">
    <property type="entry name" value="Amino_acid_permease_CS"/>
</dbReference>
<proteinExistence type="predicted"/>
<dbReference type="KEGG" id="yli:2911310"/>
<dbReference type="PROSITE" id="PS00218">
    <property type="entry name" value="AMINO_ACID_PERMEASE_1"/>
    <property type="match status" value="1"/>
</dbReference>
<organism evidence="6 7">
    <name type="scientific">Yarrowia lipolytica</name>
    <name type="common">Candida lipolytica</name>
    <dbReference type="NCBI Taxonomy" id="4952"/>
    <lineage>
        <taxon>Eukaryota</taxon>
        <taxon>Fungi</taxon>
        <taxon>Dikarya</taxon>
        <taxon>Ascomycota</taxon>
        <taxon>Saccharomycotina</taxon>
        <taxon>Dipodascomycetes</taxon>
        <taxon>Dipodascales</taxon>
        <taxon>Dipodascales incertae sedis</taxon>
        <taxon>Yarrowia</taxon>
    </lineage>
</organism>
<dbReference type="GO" id="GO:0022857">
    <property type="term" value="F:transmembrane transporter activity"/>
    <property type="evidence" value="ECO:0007669"/>
    <property type="project" value="InterPro"/>
</dbReference>
<dbReference type="GeneID" id="2911310"/>
<dbReference type="PIRSF" id="PIRSF006060">
    <property type="entry name" value="AA_transporter"/>
    <property type="match status" value="1"/>
</dbReference>
<dbReference type="VEuPathDB" id="FungiDB:YALI0_D17688g"/>
<reference evidence="6 7" key="1">
    <citation type="journal article" date="2016" name="PLoS ONE">
        <title>Sequence Assembly of Yarrowia lipolytica Strain W29/CLIB89 Shows Transposable Element Diversity.</title>
        <authorList>
            <person name="Magnan C."/>
            <person name="Yu J."/>
            <person name="Chang I."/>
            <person name="Jahn E."/>
            <person name="Kanomata Y."/>
            <person name="Wu J."/>
            <person name="Zeller M."/>
            <person name="Oakes M."/>
            <person name="Baldi P."/>
            <person name="Sandmeyer S."/>
        </authorList>
    </citation>
    <scope>NUCLEOTIDE SEQUENCE [LARGE SCALE GENOMIC DNA]</scope>
    <source>
        <strain evidence="7">CLIB89(W29)</strain>
    </source>
</reference>
<evidence type="ECO:0000256" key="3">
    <source>
        <dbReference type="ARBA" id="ARBA00022692"/>
    </source>
</evidence>
<sequence>MIEMEPVVTSDNTVLATMGYKPELRRNYTAVQVFGIAFSIMGLFPSISSVLGYSLPSGPAGMVWGWFVASFCIFMVGLSMAELGSSLPTSGGLYWWTYHFAGDRFKRPLCFLVGYSNTLGLTGAIVSIDYGFAELVLAVAGVATDGKYVATRFTVYGVFAACVISHAVAGSIASGLMSKLQTVCIFLNIALIVVMIIALPVGAGSKHHLHNGSYIFGRLENLTTWPKGWNFMLGWLAPIWTIGAFDSCVHMAEEASNATTAVPFGIISSIGMCWLLGFVINIVLACVLSPDIERVLNTPFQQPMAQVIYDCLGKKWTLAMMVIIFTLQWTMGLSVVVAASRQSWAFSRDGALPFSNFFKVVNKKMSVPVRCVWGNCTLGLVIGCLCMIDSAAASALFSLAAASNDLAWMIPIACRLFWGYPNFKPGPFYLGLALSKIVSAFACTYLCFAICLLMFPLNGPNPNKENMNYTVVINGAVWAGSLCYYFFWAHRWFQGPKSNLVLDAVEGDVGDWDEEKKK</sequence>
<keyword evidence="5" id="KW-0472">Membrane</keyword>
<dbReference type="PANTHER" id="PTHR45649:SF6">
    <property type="entry name" value="GABA-SPECIFIC PERMEASE"/>
    <property type="match status" value="1"/>
</dbReference>
<evidence type="ECO:0000313" key="7">
    <source>
        <dbReference type="Proteomes" id="UP000182444"/>
    </source>
</evidence>
<evidence type="ECO:0000256" key="5">
    <source>
        <dbReference type="ARBA" id="ARBA00023136"/>
    </source>
</evidence>
<dbReference type="PANTHER" id="PTHR45649">
    <property type="entry name" value="AMINO-ACID PERMEASE BAT1"/>
    <property type="match status" value="1"/>
</dbReference>
<evidence type="ECO:0000256" key="1">
    <source>
        <dbReference type="ARBA" id="ARBA00004141"/>
    </source>
</evidence>
<dbReference type="OMA" id="TFHERYN"/>
<comment type="subcellular location">
    <subcellularLocation>
        <location evidence="1">Membrane</location>
        <topology evidence="1">Multi-pass membrane protein</topology>
    </subcellularLocation>
</comment>
<keyword evidence="4" id="KW-1133">Transmembrane helix</keyword>
<accession>A0A1H6Q865</accession>
<dbReference type="Pfam" id="PF13520">
    <property type="entry name" value="AA_permease_2"/>
    <property type="match status" value="1"/>
</dbReference>
<dbReference type="InterPro" id="IPR002293">
    <property type="entry name" value="AA/rel_permease1"/>
</dbReference>
<evidence type="ECO:0000256" key="4">
    <source>
        <dbReference type="ARBA" id="ARBA00022989"/>
    </source>
</evidence>
<gene>
    <name evidence="6" type="ORF">YALI1_D21631g</name>
</gene>
<dbReference type="RefSeq" id="XP_502951.1">
    <property type="nucleotide sequence ID" value="XM_502951.1"/>
</dbReference>
<dbReference type="GO" id="GO:0016020">
    <property type="term" value="C:membrane"/>
    <property type="evidence" value="ECO:0007669"/>
    <property type="project" value="UniProtKB-SubCell"/>
</dbReference>
<dbReference type="EMBL" id="CP017556">
    <property type="protein sequence ID" value="AOW04204.1"/>
    <property type="molecule type" value="Genomic_DNA"/>
</dbReference>
<dbReference type="eggNOG" id="KOG1289">
    <property type="taxonomic scope" value="Eukaryota"/>
</dbReference>
<dbReference type="VEuPathDB" id="FungiDB:YALI1_D21631g"/>
<evidence type="ECO:0000313" key="6">
    <source>
        <dbReference type="EMBL" id="AOW04204.1"/>
    </source>
</evidence>
<evidence type="ECO:0000256" key="2">
    <source>
        <dbReference type="ARBA" id="ARBA00022448"/>
    </source>
</evidence>
<dbReference type="OrthoDB" id="4476201at2759"/>
<protein>
    <submittedName>
        <fullName evidence="6">Uncharacterized protein</fullName>
    </submittedName>
</protein>
<keyword evidence="2" id="KW-0813">Transport</keyword>
<dbReference type="Gene3D" id="1.20.1740.10">
    <property type="entry name" value="Amino acid/polyamine transporter I"/>
    <property type="match status" value="1"/>
</dbReference>
<dbReference type="GO" id="GO:0006865">
    <property type="term" value="P:amino acid transport"/>
    <property type="evidence" value="ECO:0007669"/>
    <property type="project" value="InterPro"/>
</dbReference>
<keyword evidence="3" id="KW-0812">Transmembrane</keyword>